<reference evidence="1 2" key="1">
    <citation type="submission" date="2024-06" db="EMBL/GenBank/DDBJ databases">
        <title>Sorghum-associated microbial communities from plants grown in Nebraska, USA.</title>
        <authorList>
            <person name="Schachtman D."/>
        </authorList>
    </citation>
    <scope>NUCLEOTIDE SEQUENCE [LARGE SCALE GENOMIC DNA]</scope>
    <source>
        <strain evidence="1 2">736</strain>
    </source>
</reference>
<proteinExistence type="predicted"/>
<accession>A0ABV2PEK5</accession>
<keyword evidence="2" id="KW-1185">Reference proteome</keyword>
<dbReference type="EMBL" id="JBEPSB010000001">
    <property type="protein sequence ID" value="MET4559379.1"/>
    <property type="molecule type" value="Genomic_DNA"/>
</dbReference>
<protein>
    <submittedName>
        <fullName evidence="1">Uncharacterized protein</fullName>
    </submittedName>
</protein>
<gene>
    <name evidence="1" type="ORF">ABIA69_000522</name>
</gene>
<comment type="caution">
    <text evidence="1">The sequence shown here is derived from an EMBL/GenBank/DDBJ whole genome shotgun (WGS) entry which is preliminary data.</text>
</comment>
<organism evidence="1 2">
    <name type="scientific">Lysinibacillus parviboronicapiens</name>
    <dbReference type="NCBI Taxonomy" id="436516"/>
    <lineage>
        <taxon>Bacteria</taxon>
        <taxon>Bacillati</taxon>
        <taxon>Bacillota</taxon>
        <taxon>Bacilli</taxon>
        <taxon>Bacillales</taxon>
        <taxon>Bacillaceae</taxon>
        <taxon>Lysinibacillus</taxon>
    </lineage>
</organism>
<dbReference type="Proteomes" id="UP001549363">
    <property type="component" value="Unassembled WGS sequence"/>
</dbReference>
<sequence>MTIFEVVLLYTKNFKRGFGILKENEILSLTVTEASTSKKPVDKLECSSFLQAETI</sequence>
<evidence type="ECO:0000313" key="1">
    <source>
        <dbReference type="EMBL" id="MET4559379.1"/>
    </source>
</evidence>
<name>A0ABV2PEK5_9BACI</name>
<evidence type="ECO:0000313" key="2">
    <source>
        <dbReference type="Proteomes" id="UP001549363"/>
    </source>
</evidence>